<gene>
    <name evidence="2" type="ORF">LTRI10_LOCUS2476</name>
</gene>
<dbReference type="EMBL" id="OZ034813">
    <property type="protein sequence ID" value="CAL1354678.1"/>
    <property type="molecule type" value="Genomic_DNA"/>
</dbReference>
<organism evidence="2 3">
    <name type="scientific">Linum trigynum</name>
    <dbReference type="NCBI Taxonomy" id="586398"/>
    <lineage>
        <taxon>Eukaryota</taxon>
        <taxon>Viridiplantae</taxon>
        <taxon>Streptophyta</taxon>
        <taxon>Embryophyta</taxon>
        <taxon>Tracheophyta</taxon>
        <taxon>Spermatophyta</taxon>
        <taxon>Magnoliopsida</taxon>
        <taxon>eudicotyledons</taxon>
        <taxon>Gunneridae</taxon>
        <taxon>Pentapetalae</taxon>
        <taxon>rosids</taxon>
        <taxon>fabids</taxon>
        <taxon>Malpighiales</taxon>
        <taxon>Linaceae</taxon>
        <taxon>Linum</taxon>
    </lineage>
</organism>
<reference evidence="2 3" key="1">
    <citation type="submission" date="2024-04" db="EMBL/GenBank/DDBJ databases">
        <authorList>
            <person name="Fracassetti M."/>
        </authorList>
    </citation>
    <scope>NUCLEOTIDE SEQUENCE [LARGE SCALE GENOMIC DNA]</scope>
</reference>
<evidence type="ECO:0000313" key="3">
    <source>
        <dbReference type="Proteomes" id="UP001497516"/>
    </source>
</evidence>
<dbReference type="AlphaFoldDB" id="A0AAV2CE67"/>
<proteinExistence type="predicted"/>
<protein>
    <submittedName>
        <fullName evidence="2">Uncharacterized protein</fullName>
    </submittedName>
</protein>
<accession>A0AAV2CE67</accession>
<name>A0AAV2CE67_9ROSI</name>
<feature type="compositionally biased region" description="Low complexity" evidence="1">
    <location>
        <begin position="61"/>
        <end position="70"/>
    </location>
</feature>
<feature type="region of interest" description="Disordered" evidence="1">
    <location>
        <begin position="58"/>
        <end position="81"/>
    </location>
</feature>
<sequence>MMAGIVAIDAPDLCEEIIKKACPSKHPPFFEPSPRMPPLRRCLLLSHSTKVRKHELGFALPSNSSDPNPSAAYKLPTSNHN</sequence>
<keyword evidence="3" id="KW-1185">Reference proteome</keyword>
<evidence type="ECO:0000313" key="2">
    <source>
        <dbReference type="EMBL" id="CAL1354678.1"/>
    </source>
</evidence>
<evidence type="ECO:0000256" key="1">
    <source>
        <dbReference type="SAM" id="MobiDB-lite"/>
    </source>
</evidence>
<dbReference type="Proteomes" id="UP001497516">
    <property type="component" value="Chromosome 1"/>
</dbReference>